<evidence type="ECO:0000313" key="13">
    <source>
        <dbReference type="EMBL" id="TQL34683.1"/>
    </source>
</evidence>
<dbReference type="Pfam" id="PF13538">
    <property type="entry name" value="UvrD_C_2"/>
    <property type="match status" value="1"/>
</dbReference>
<comment type="subunit">
    <text evidence="11">Heterotrimer of RecB, RecC and RecD. All subunits contribute to DNA-binding.</text>
</comment>
<dbReference type="Proteomes" id="UP000318336">
    <property type="component" value="Unassembled WGS sequence"/>
</dbReference>
<dbReference type="NCBIfam" id="TIGR01447">
    <property type="entry name" value="recD"/>
    <property type="match status" value="1"/>
</dbReference>
<evidence type="ECO:0000256" key="2">
    <source>
        <dbReference type="ARBA" id="ARBA00022741"/>
    </source>
</evidence>
<dbReference type="Gene3D" id="1.10.10.1020">
    <property type="entry name" value="RecBCD complex, subunit RecD, N-terminal domain"/>
    <property type="match status" value="1"/>
</dbReference>
<dbReference type="GO" id="GO:0009338">
    <property type="term" value="C:exodeoxyribonuclease V complex"/>
    <property type="evidence" value="ECO:0007669"/>
    <property type="project" value="InterPro"/>
</dbReference>
<evidence type="ECO:0000256" key="6">
    <source>
        <dbReference type="ARBA" id="ARBA00022839"/>
    </source>
</evidence>
<keyword evidence="1 11" id="KW-0540">Nuclease</keyword>
<keyword evidence="7 11" id="KW-0067">ATP-binding</keyword>
<dbReference type="CDD" id="cd17933">
    <property type="entry name" value="DEXSc_RecD-like"/>
    <property type="match status" value="1"/>
</dbReference>
<evidence type="ECO:0000256" key="10">
    <source>
        <dbReference type="ARBA" id="ARBA00023235"/>
    </source>
</evidence>
<dbReference type="GO" id="GO:0016887">
    <property type="term" value="F:ATP hydrolysis activity"/>
    <property type="evidence" value="ECO:0007669"/>
    <property type="project" value="RHEA"/>
</dbReference>
<feature type="domain" description="AAA+ ATPase" evidence="12">
    <location>
        <begin position="190"/>
        <end position="541"/>
    </location>
</feature>
<keyword evidence="4 11" id="KW-0378">Hydrolase</keyword>
<proteinExistence type="inferred from homology"/>
<evidence type="ECO:0000256" key="3">
    <source>
        <dbReference type="ARBA" id="ARBA00022763"/>
    </source>
</evidence>
<evidence type="ECO:0000259" key="12">
    <source>
        <dbReference type="SMART" id="SM00382"/>
    </source>
</evidence>
<dbReference type="GO" id="GO:0017116">
    <property type="term" value="F:single-stranded DNA helicase activity"/>
    <property type="evidence" value="ECO:0007669"/>
    <property type="project" value="TreeGrafter"/>
</dbReference>
<reference evidence="13 14" key="1">
    <citation type="submission" date="2019-06" db="EMBL/GenBank/DDBJ databases">
        <title>Sequencing the genomes of 1000 actinobacteria strains.</title>
        <authorList>
            <person name="Klenk H.-P."/>
        </authorList>
    </citation>
    <scope>NUCLEOTIDE SEQUENCE [LARGE SCALE GENOMIC DNA]</scope>
    <source>
        <strain evidence="13 14">DSM 24617</strain>
    </source>
</reference>
<dbReference type="InterPro" id="IPR003593">
    <property type="entry name" value="AAA+_ATPase"/>
</dbReference>
<evidence type="ECO:0000256" key="8">
    <source>
        <dbReference type="ARBA" id="ARBA00023125"/>
    </source>
</evidence>
<dbReference type="Pfam" id="PF21185">
    <property type="entry name" value="RecD_N"/>
    <property type="match status" value="1"/>
</dbReference>
<dbReference type="HAMAP" id="MF_01487">
    <property type="entry name" value="RecD"/>
    <property type="match status" value="1"/>
</dbReference>
<dbReference type="RefSeq" id="WP_142007050.1">
    <property type="nucleotide sequence ID" value="NZ_CAJTBP010000001.1"/>
</dbReference>
<keyword evidence="3 11" id="KW-0227">DNA damage</keyword>
<evidence type="ECO:0000256" key="1">
    <source>
        <dbReference type="ARBA" id="ARBA00022722"/>
    </source>
</evidence>
<keyword evidence="5 11" id="KW-0347">Helicase</keyword>
<dbReference type="OrthoDB" id="9763659at2"/>
<keyword evidence="14" id="KW-1185">Reference proteome</keyword>
<comment type="function">
    <text evidence="11">A helicase/nuclease that prepares dsDNA breaks (DSB) for recombinational DNA repair. Binds to DSBs and unwinds DNA via a highly rapid and processive ATP-dependent bidirectional helicase activity. Unwinds dsDNA until it encounters a Chi (crossover hotspot instigator) sequence from the 3' direction. Cuts ssDNA a few nucleotides 3' to the Chi site. The properties and activities of the enzyme are changed at Chi. The Chi-altered holoenzyme produces a long 3'-ssDNA overhang and facilitates RecA-binding to the ssDNA for homologous DNA recombination and repair. Holoenzyme degrades any linearized DNA that is unable to undergo homologous recombination. In the holoenzyme this subunit has ssDNA-dependent ATPase and 5'-3' helicase activity. When added to pre-assembled RecBC greatly stimulates nuclease activity and augments holoenzyme processivity. Negatively regulates the RecA-loading ability of RecBCD.</text>
</comment>
<feature type="binding site" evidence="11">
    <location>
        <begin position="198"/>
        <end position="205"/>
    </location>
    <ligand>
        <name>ATP</name>
        <dbReference type="ChEBI" id="CHEBI:30616"/>
    </ligand>
</feature>
<protein>
    <recommendedName>
        <fullName evidence="11">RecBCD enzyme subunit RecD</fullName>
        <ecNumber evidence="11">5.6.2.3</ecNumber>
    </recommendedName>
    <alternativeName>
        <fullName evidence="11">DNA 5'-3' helicase subunit RecD</fullName>
    </alternativeName>
    <alternativeName>
        <fullName evidence="11">Exonuclease V subunit RecD</fullName>
        <shortName evidence="11">ExoV subunit RecD</shortName>
    </alternativeName>
    <alternativeName>
        <fullName evidence="11">Helicase/nuclease RecBCD subunit RecD</fullName>
    </alternativeName>
</protein>
<dbReference type="GO" id="GO:0000724">
    <property type="term" value="P:double-strand break repair via homologous recombination"/>
    <property type="evidence" value="ECO:0007669"/>
    <property type="project" value="UniProtKB-UniRule"/>
</dbReference>
<evidence type="ECO:0000313" key="14">
    <source>
        <dbReference type="Proteomes" id="UP000318336"/>
    </source>
</evidence>
<evidence type="ECO:0000256" key="4">
    <source>
        <dbReference type="ARBA" id="ARBA00022801"/>
    </source>
</evidence>
<dbReference type="EMBL" id="VFOK01000001">
    <property type="protein sequence ID" value="TQL34683.1"/>
    <property type="molecule type" value="Genomic_DNA"/>
</dbReference>
<gene>
    <name evidence="11" type="primary">recD</name>
    <name evidence="13" type="ORF">FB554_2860</name>
</gene>
<keyword evidence="2 11" id="KW-0547">Nucleotide-binding</keyword>
<dbReference type="GO" id="GO:0005524">
    <property type="term" value="F:ATP binding"/>
    <property type="evidence" value="ECO:0007669"/>
    <property type="project" value="UniProtKB-UniRule"/>
</dbReference>
<comment type="catalytic activity">
    <reaction evidence="11">
        <text>ATP + H2O = ADP + phosphate + H(+)</text>
        <dbReference type="Rhea" id="RHEA:13065"/>
        <dbReference type="ChEBI" id="CHEBI:15377"/>
        <dbReference type="ChEBI" id="CHEBI:15378"/>
        <dbReference type="ChEBI" id="CHEBI:30616"/>
        <dbReference type="ChEBI" id="CHEBI:43474"/>
        <dbReference type="ChEBI" id="CHEBI:456216"/>
        <dbReference type="EC" id="5.6.2.3"/>
    </reaction>
</comment>
<comment type="miscellaneous">
    <text evidence="11">In the RecBCD complex, RecB has a slow 3'-5' helicase, an exonuclease activity and loads RecA onto ssDNA, RecD has a fast 5'-3' helicase activity, while RecC stimulates the ATPase and processivity of the RecB helicase and contributes to recognition of the Chi site.</text>
</comment>
<dbReference type="GO" id="GO:0003677">
    <property type="term" value="F:DNA binding"/>
    <property type="evidence" value="ECO:0007669"/>
    <property type="project" value="UniProtKB-UniRule"/>
</dbReference>
<organism evidence="13 14">
    <name type="scientific">Barrientosiimonas humi</name>
    <dbReference type="NCBI Taxonomy" id="999931"/>
    <lineage>
        <taxon>Bacteria</taxon>
        <taxon>Bacillati</taxon>
        <taxon>Actinomycetota</taxon>
        <taxon>Actinomycetes</taxon>
        <taxon>Micrococcales</taxon>
        <taxon>Dermacoccaceae</taxon>
        <taxon>Barrientosiimonas</taxon>
    </lineage>
</organism>
<dbReference type="InterPro" id="IPR050534">
    <property type="entry name" value="Coronavir_polyprotein_1ab"/>
</dbReference>
<dbReference type="AlphaFoldDB" id="A0A542XFT2"/>
<keyword evidence="9 11" id="KW-0234">DNA repair</keyword>
<comment type="caution">
    <text evidence="13">The sequence shown here is derived from an EMBL/GenBank/DDBJ whole genome shotgun (WGS) entry which is preliminary data.</text>
</comment>
<dbReference type="PANTHER" id="PTHR43788:SF6">
    <property type="entry name" value="DNA HELICASE B"/>
    <property type="match status" value="1"/>
</dbReference>
<evidence type="ECO:0000256" key="11">
    <source>
        <dbReference type="HAMAP-Rule" id="MF_01487"/>
    </source>
</evidence>
<dbReference type="InterPro" id="IPR027417">
    <property type="entry name" value="P-loop_NTPase"/>
</dbReference>
<evidence type="ECO:0000256" key="9">
    <source>
        <dbReference type="ARBA" id="ARBA00023204"/>
    </source>
</evidence>
<comment type="similarity">
    <text evidence="11">Belongs to the RecD family.</text>
</comment>
<dbReference type="Gene3D" id="3.40.50.300">
    <property type="entry name" value="P-loop containing nucleotide triphosphate hydrolases"/>
    <property type="match status" value="3"/>
</dbReference>
<dbReference type="CDD" id="cd18809">
    <property type="entry name" value="SF1_C_RecD"/>
    <property type="match status" value="1"/>
</dbReference>
<dbReference type="InterPro" id="IPR041851">
    <property type="entry name" value="RecD_N_sf"/>
</dbReference>
<accession>A0A542XFT2</accession>
<sequence>MSELVTGSTLFEPTSADDRRLAQRAPEGLLREANQAGAITAADVHTAVRVGRLAGEEREPVLLALALAVHAVVSGSTCLDLGAAVDPRVEIEWPEPAGWLEQVQDSPLVATGVLRVEHGLIYLDRYHEQEVQVARDLEQRLQATAETHDESLLATGLERLFPPVGDAAGDGGDGRHDPVEQRAAARVAVTRGTTVLTGGPGTGKTTTVARLLALLVEQAEQRPGGHRLRIALCAPTARAAAQLRDAVTRAASDMSAADQARIEGLEALTMHRLLGWKPGSSNRFRHDRRNRLPHDVVVVDEASMVSLTLMARLLEALRPETRLVVVGDPDQLASVDAGAVLADLVAGLRGRAGDEDVVEDGADDGVAGDEVEVEASGGDGVRPGLGPPVVRLTHTYRFGGGIGDLAQAIRDGDAGRALAVLAGADDVDLVADPDDVRHRLVRQAVDLRRRAAAGDGEGALRALAGHRLLCAHRTGPFGVSAWNRLVEQWVSEETGETFWTPMYPGRPLLVTSNDYANDLLNGDTGVVIRSADGVLRAELETTGGRRLLPTSRLSDIETMHAMTVHKAQGSQADHVTVLLPELDSPLLTRELLYTGVTRAQRHVTVVGTPEVLRAAIARRTHRASGLAQRLGAADGGGDTGVPA</sequence>
<keyword evidence="10 11" id="KW-0413">Isomerase</keyword>
<dbReference type="SMART" id="SM00382">
    <property type="entry name" value="AAA"/>
    <property type="match status" value="1"/>
</dbReference>
<dbReference type="SUPFAM" id="SSF52540">
    <property type="entry name" value="P-loop containing nucleoside triphosphate hydrolases"/>
    <property type="match status" value="2"/>
</dbReference>
<dbReference type="GO" id="GO:0008854">
    <property type="term" value="F:exodeoxyribonuclease V activity"/>
    <property type="evidence" value="ECO:0007669"/>
    <property type="project" value="InterPro"/>
</dbReference>
<name>A0A542XFT2_9MICO</name>
<keyword evidence="8 11" id="KW-0238">DNA-binding</keyword>
<dbReference type="EC" id="5.6.2.3" evidence="11"/>
<keyword evidence="6 11" id="KW-0269">Exonuclease</keyword>
<dbReference type="Pfam" id="PF13245">
    <property type="entry name" value="AAA_19"/>
    <property type="match status" value="1"/>
</dbReference>
<dbReference type="InterPro" id="IPR006344">
    <property type="entry name" value="RecD"/>
</dbReference>
<evidence type="ECO:0000256" key="5">
    <source>
        <dbReference type="ARBA" id="ARBA00022806"/>
    </source>
</evidence>
<evidence type="ECO:0000256" key="7">
    <source>
        <dbReference type="ARBA" id="ARBA00022840"/>
    </source>
</evidence>
<dbReference type="PANTHER" id="PTHR43788">
    <property type="entry name" value="DNA2/NAM7 HELICASE FAMILY MEMBER"/>
    <property type="match status" value="1"/>
</dbReference>
<dbReference type="GO" id="GO:0043139">
    <property type="term" value="F:5'-3' DNA helicase activity"/>
    <property type="evidence" value="ECO:0007669"/>
    <property type="project" value="UniProtKB-UniRule"/>
</dbReference>
<dbReference type="InterPro" id="IPR049550">
    <property type="entry name" value="RecD_N"/>
</dbReference>
<dbReference type="InterPro" id="IPR027785">
    <property type="entry name" value="UvrD-like_helicase_C"/>
</dbReference>